<evidence type="ECO:0000256" key="1">
    <source>
        <dbReference type="ARBA" id="ARBA00000085"/>
    </source>
</evidence>
<sequence length="591" mass="68222">MEIIQRFQNRSIRFKLLIYFVIIILLSIVTLSAVGTGVYKRSIEDTTNEHTIQMMKQVKKNIVYYFDEMENILAYVANDINVNHFFSEGLGTSAAGRVEREADIKKVIAMYEQRHPEIAGLLIVNKNDQYVSNRLERVIRDPLTSESWYKDAVSNPDELLLISKPIGRNMKSASNYSADQVLSFVKAIKDPLTNEVLGVILLDMELTIFQTTIESVSLGKSGFVYITDSHGGIVYSPVNLIVYRIDNDWLESGYTRMEKKINNRTFQIMQDRFERTNWKIVSVFPLDESKSVVIKWQLYTVIVVLLTIILAIIVSWFFTNSIIKPVRKLRRIMQRVEEGELHLRFKGGSKDEIGQLGDSFNKMVQEIEQLIHMVYTEQKEKREAELKVLQEQIKPHFLYNTLDTIQWMAQDRGADDIVEIIIALTNLFRIGLSKGNEMIFLEDEIKHVNSYLIIQMMRYESKISYEIQDIPEHLKYNRLLKLILQPLVENAIYHGIKMKKGKGHIRIETANIDQHLVLSVIDSGQGIKPEQLELLEQGLKDSGNPEHKNGFGLFNVNERIRLTYGASYGIEVQSEYGKGTRVNVYLPLNKD</sequence>
<feature type="domain" description="HAMP" evidence="16">
    <location>
        <begin position="320"/>
        <end position="372"/>
    </location>
</feature>
<dbReference type="Pfam" id="PF06580">
    <property type="entry name" value="His_kinase"/>
    <property type="match status" value="1"/>
</dbReference>
<feature type="transmembrane region" description="Helical" evidence="14">
    <location>
        <begin position="296"/>
        <end position="323"/>
    </location>
</feature>
<dbReference type="PROSITE" id="PS50885">
    <property type="entry name" value="HAMP"/>
    <property type="match status" value="1"/>
</dbReference>
<dbReference type="SUPFAM" id="SSF55874">
    <property type="entry name" value="ATPase domain of HSP90 chaperone/DNA topoisomerase II/histidine kinase"/>
    <property type="match status" value="1"/>
</dbReference>
<evidence type="ECO:0000256" key="8">
    <source>
        <dbReference type="ARBA" id="ARBA00022741"/>
    </source>
</evidence>
<evidence type="ECO:0000256" key="13">
    <source>
        <dbReference type="ARBA" id="ARBA00023136"/>
    </source>
</evidence>
<keyword evidence="11 14" id="KW-1133">Transmembrane helix</keyword>
<dbReference type="EMBL" id="JACHXW010000003">
    <property type="protein sequence ID" value="MBB3151298.1"/>
    <property type="molecule type" value="Genomic_DNA"/>
</dbReference>
<evidence type="ECO:0000256" key="5">
    <source>
        <dbReference type="ARBA" id="ARBA00022553"/>
    </source>
</evidence>
<dbReference type="SMART" id="SM00387">
    <property type="entry name" value="HATPase_c"/>
    <property type="match status" value="1"/>
</dbReference>
<dbReference type="SUPFAM" id="SSF158472">
    <property type="entry name" value="HAMP domain-like"/>
    <property type="match status" value="1"/>
</dbReference>
<proteinExistence type="predicted"/>
<dbReference type="Gene3D" id="3.30.450.20">
    <property type="entry name" value="PAS domain"/>
    <property type="match status" value="1"/>
</dbReference>
<dbReference type="PANTHER" id="PTHR34220">
    <property type="entry name" value="SENSOR HISTIDINE KINASE YPDA"/>
    <property type="match status" value="1"/>
</dbReference>
<dbReference type="GO" id="GO:0000155">
    <property type="term" value="F:phosphorelay sensor kinase activity"/>
    <property type="evidence" value="ECO:0007669"/>
    <property type="project" value="InterPro"/>
</dbReference>
<keyword evidence="6 17" id="KW-0808">Transferase</keyword>
<dbReference type="Pfam" id="PF02743">
    <property type="entry name" value="dCache_1"/>
    <property type="match status" value="1"/>
</dbReference>
<dbReference type="InterPro" id="IPR003594">
    <property type="entry name" value="HATPase_dom"/>
</dbReference>
<evidence type="ECO:0000256" key="6">
    <source>
        <dbReference type="ARBA" id="ARBA00022679"/>
    </source>
</evidence>
<protein>
    <recommendedName>
        <fullName evidence="3">histidine kinase</fullName>
        <ecNumber evidence="3">2.7.13.3</ecNumber>
    </recommendedName>
</protein>
<evidence type="ECO:0000259" key="15">
    <source>
        <dbReference type="PROSITE" id="PS50109"/>
    </source>
</evidence>
<evidence type="ECO:0000256" key="4">
    <source>
        <dbReference type="ARBA" id="ARBA00022475"/>
    </source>
</evidence>
<dbReference type="InterPro" id="IPR036890">
    <property type="entry name" value="HATPase_C_sf"/>
</dbReference>
<gene>
    <name evidence="17" type="ORF">FHS16_001341</name>
</gene>
<dbReference type="InterPro" id="IPR033479">
    <property type="entry name" value="dCache_1"/>
</dbReference>
<name>A0A7W5G9G8_9BACL</name>
<dbReference type="InterPro" id="IPR005467">
    <property type="entry name" value="His_kinase_dom"/>
</dbReference>
<dbReference type="EC" id="2.7.13.3" evidence="3"/>
<keyword evidence="18" id="KW-1185">Reference proteome</keyword>
<dbReference type="InterPro" id="IPR010559">
    <property type="entry name" value="Sig_transdc_His_kin_internal"/>
</dbReference>
<keyword evidence="12" id="KW-0902">Two-component regulatory system</keyword>
<keyword evidence="7 14" id="KW-0812">Transmembrane</keyword>
<evidence type="ECO:0000259" key="16">
    <source>
        <dbReference type="PROSITE" id="PS50885"/>
    </source>
</evidence>
<dbReference type="Gene3D" id="6.10.340.10">
    <property type="match status" value="1"/>
</dbReference>
<dbReference type="PANTHER" id="PTHR34220:SF11">
    <property type="entry name" value="SENSOR PROTEIN KINASE HPTS"/>
    <property type="match status" value="1"/>
</dbReference>
<evidence type="ECO:0000256" key="14">
    <source>
        <dbReference type="SAM" id="Phobius"/>
    </source>
</evidence>
<comment type="catalytic activity">
    <reaction evidence="1">
        <text>ATP + protein L-histidine = ADP + protein N-phospho-L-histidine.</text>
        <dbReference type="EC" id="2.7.13.3"/>
    </reaction>
</comment>
<feature type="domain" description="Histidine kinase" evidence="15">
    <location>
        <begin position="480"/>
        <end position="590"/>
    </location>
</feature>
<keyword evidence="10" id="KW-0067">ATP-binding</keyword>
<organism evidence="17 18">
    <name type="scientific">Paenibacillus endophyticus</name>
    <dbReference type="NCBI Taxonomy" id="1294268"/>
    <lineage>
        <taxon>Bacteria</taxon>
        <taxon>Bacillati</taxon>
        <taxon>Bacillota</taxon>
        <taxon>Bacilli</taxon>
        <taxon>Bacillales</taxon>
        <taxon>Paenibacillaceae</taxon>
        <taxon>Paenibacillus</taxon>
    </lineage>
</organism>
<keyword evidence="4" id="KW-1003">Cell membrane</keyword>
<dbReference type="InterPro" id="IPR003660">
    <property type="entry name" value="HAMP_dom"/>
</dbReference>
<evidence type="ECO:0000256" key="3">
    <source>
        <dbReference type="ARBA" id="ARBA00012438"/>
    </source>
</evidence>
<feature type="transmembrane region" description="Helical" evidence="14">
    <location>
        <begin position="16"/>
        <end position="39"/>
    </location>
</feature>
<comment type="caution">
    <text evidence="17">The sequence shown here is derived from an EMBL/GenBank/DDBJ whole genome shotgun (WGS) entry which is preliminary data.</text>
</comment>
<dbReference type="CDD" id="cd06225">
    <property type="entry name" value="HAMP"/>
    <property type="match status" value="1"/>
</dbReference>
<comment type="subcellular location">
    <subcellularLocation>
        <location evidence="2">Cell membrane</location>
        <topology evidence="2">Multi-pass membrane protein</topology>
    </subcellularLocation>
</comment>
<keyword evidence="5" id="KW-0597">Phosphoprotein</keyword>
<dbReference type="RefSeq" id="WP_183560129.1">
    <property type="nucleotide sequence ID" value="NZ_CBCSLB010000002.1"/>
</dbReference>
<keyword evidence="8" id="KW-0547">Nucleotide-binding</keyword>
<evidence type="ECO:0000256" key="9">
    <source>
        <dbReference type="ARBA" id="ARBA00022777"/>
    </source>
</evidence>
<keyword evidence="13 14" id="KW-0472">Membrane</keyword>
<dbReference type="Proteomes" id="UP000518605">
    <property type="component" value="Unassembled WGS sequence"/>
</dbReference>
<evidence type="ECO:0000256" key="7">
    <source>
        <dbReference type="ARBA" id="ARBA00022692"/>
    </source>
</evidence>
<accession>A0A7W5G9G8</accession>
<evidence type="ECO:0000256" key="11">
    <source>
        <dbReference type="ARBA" id="ARBA00022989"/>
    </source>
</evidence>
<dbReference type="GO" id="GO:0005886">
    <property type="term" value="C:plasma membrane"/>
    <property type="evidence" value="ECO:0007669"/>
    <property type="project" value="UniProtKB-SubCell"/>
</dbReference>
<dbReference type="AlphaFoldDB" id="A0A7W5G9G8"/>
<evidence type="ECO:0000256" key="12">
    <source>
        <dbReference type="ARBA" id="ARBA00023012"/>
    </source>
</evidence>
<evidence type="ECO:0000256" key="10">
    <source>
        <dbReference type="ARBA" id="ARBA00022840"/>
    </source>
</evidence>
<dbReference type="Gene3D" id="3.30.565.10">
    <property type="entry name" value="Histidine kinase-like ATPase, C-terminal domain"/>
    <property type="match status" value="1"/>
</dbReference>
<dbReference type="SMART" id="SM00304">
    <property type="entry name" value="HAMP"/>
    <property type="match status" value="1"/>
</dbReference>
<evidence type="ECO:0000313" key="18">
    <source>
        <dbReference type="Proteomes" id="UP000518605"/>
    </source>
</evidence>
<dbReference type="Pfam" id="PF02518">
    <property type="entry name" value="HATPase_c"/>
    <property type="match status" value="1"/>
</dbReference>
<reference evidence="17 18" key="1">
    <citation type="submission" date="2020-08" db="EMBL/GenBank/DDBJ databases">
        <title>Genomic Encyclopedia of Type Strains, Phase III (KMG-III): the genomes of soil and plant-associated and newly described type strains.</title>
        <authorList>
            <person name="Whitman W."/>
        </authorList>
    </citation>
    <scope>NUCLEOTIDE SEQUENCE [LARGE SCALE GENOMIC DNA]</scope>
    <source>
        <strain evidence="17 18">CECT 8234</strain>
    </source>
</reference>
<evidence type="ECO:0000313" key="17">
    <source>
        <dbReference type="EMBL" id="MBB3151298.1"/>
    </source>
</evidence>
<dbReference type="GO" id="GO:0005524">
    <property type="term" value="F:ATP binding"/>
    <property type="evidence" value="ECO:0007669"/>
    <property type="project" value="UniProtKB-KW"/>
</dbReference>
<evidence type="ECO:0000256" key="2">
    <source>
        <dbReference type="ARBA" id="ARBA00004651"/>
    </source>
</evidence>
<dbReference type="Pfam" id="PF00672">
    <property type="entry name" value="HAMP"/>
    <property type="match status" value="1"/>
</dbReference>
<dbReference type="PROSITE" id="PS50109">
    <property type="entry name" value="HIS_KIN"/>
    <property type="match status" value="1"/>
</dbReference>
<keyword evidence="9 17" id="KW-0418">Kinase</keyword>
<dbReference type="InterPro" id="IPR050640">
    <property type="entry name" value="Bact_2-comp_sensor_kinase"/>
</dbReference>